<keyword evidence="3" id="KW-1185">Reference proteome</keyword>
<proteinExistence type="predicted"/>
<keyword evidence="1" id="KW-0472">Membrane</keyword>
<dbReference type="Proteomes" id="UP001479520">
    <property type="component" value="Chromosome"/>
</dbReference>
<feature type="transmembrane region" description="Helical" evidence="1">
    <location>
        <begin position="104"/>
        <end position="128"/>
    </location>
</feature>
<organism evidence="2 3">
    <name type="scientific">Azonexus hydrophilus</name>
    <dbReference type="NCBI Taxonomy" id="418702"/>
    <lineage>
        <taxon>Bacteria</taxon>
        <taxon>Pseudomonadati</taxon>
        <taxon>Pseudomonadota</taxon>
        <taxon>Betaproteobacteria</taxon>
        <taxon>Rhodocyclales</taxon>
        <taxon>Azonexaceae</taxon>
        <taxon>Azonexus</taxon>
    </lineage>
</organism>
<name>A0ABZ2XGQ3_9RHOO</name>
<dbReference type="EMBL" id="CP151406">
    <property type="protein sequence ID" value="WZJ20565.1"/>
    <property type="molecule type" value="Genomic_DNA"/>
</dbReference>
<reference evidence="2 3" key="1">
    <citation type="submission" date="2024-04" db="EMBL/GenBank/DDBJ databases">
        <title>Dissimilatory iodate-reducing microorganisms contribute to the enrichment of iodine in groundwater.</title>
        <authorList>
            <person name="Jiang Z."/>
        </authorList>
    </citation>
    <scope>NUCLEOTIDE SEQUENCE [LARGE SCALE GENOMIC DNA]</scope>
    <source>
        <strain evidence="2 3">NCP973</strain>
    </source>
</reference>
<evidence type="ECO:0000256" key="1">
    <source>
        <dbReference type="SAM" id="Phobius"/>
    </source>
</evidence>
<evidence type="ECO:0000313" key="2">
    <source>
        <dbReference type="EMBL" id="WZJ20565.1"/>
    </source>
</evidence>
<keyword evidence="1" id="KW-0812">Transmembrane</keyword>
<evidence type="ECO:0000313" key="3">
    <source>
        <dbReference type="Proteomes" id="UP001479520"/>
    </source>
</evidence>
<keyword evidence="1" id="KW-1133">Transmembrane helix</keyword>
<dbReference type="RefSeq" id="WP_341743239.1">
    <property type="nucleotide sequence ID" value="NZ_CP151406.1"/>
</dbReference>
<protein>
    <submittedName>
        <fullName evidence="2">Uncharacterized protein</fullName>
    </submittedName>
</protein>
<accession>A0ABZ2XGQ3</accession>
<gene>
    <name evidence="2" type="ORF">AADV58_11435</name>
</gene>
<sequence length="151" mass="15976">MSVENRRLKMSFTTAQALQDARANAKITLALALAGAVAGAGVAPAIHFKTLPEPAQAVLTANYIAQHNLSRLPPAIVPNAWLLTRAHAQRNAPGLAARLDELPAAMATGAGVGALGLPLMLAGLLALIRRRRKPDPYAQKRSPLADAQRRR</sequence>